<dbReference type="Pfam" id="PF01256">
    <property type="entry name" value="Carb_kinase"/>
    <property type="match status" value="1"/>
</dbReference>
<evidence type="ECO:0000313" key="2">
    <source>
        <dbReference type="EMBL" id="GBF36468.1"/>
    </source>
</evidence>
<sequence length="272" mass="29771">MIIAGTLPIEGLDLVRGKGKLKENRIVIGNKEFPVSMGTGALIGASIKVHEYFGEELPEVITAGDIGTGEGSLKIYKHLKDVDDDLLVIHYIKPKISEIMEIDFSPKIVADAGGMYAAKAAGIGDKFHLFLPDVGELAFLADEKASHPAYVRGFISEVDDREVPELIKRAYRNRMPRYMVVKGEVDYIVKDGDIIEKIDNPRIETMECIGGTGDTLTGIVSSLISCGYRTEEACILGCKINRLLGEIVNPTPKTQIEELILQIPKALEMLGL</sequence>
<protein>
    <recommendedName>
        <fullName evidence="1">YjeF C-terminal domain-containing protein</fullName>
    </recommendedName>
</protein>
<accession>A0A401HQD8</accession>
<gene>
    <name evidence="2" type="ORF">MHHB_P0698</name>
</gene>
<dbReference type="PROSITE" id="PS01050">
    <property type="entry name" value="YJEF_C_2"/>
    <property type="match status" value="1"/>
</dbReference>
<dbReference type="InterPro" id="IPR029056">
    <property type="entry name" value="Ribokinase-like"/>
</dbReference>
<dbReference type="SUPFAM" id="SSF53613">
    <property type="entry name" value="Ribokinase-like"/>
    <property type="match status" value="1"/>
</dbReference>
<proteinExistence type="predicted"/>
<reference evidence="2 3" key="1">
    <citation type="journal article" date="2019" name="Int. J. Syst. Evol. Microbiol.">
        <title>Methanofervidicoccus abyssi gen. nov., sp. nov., a hydrogenotrophic methanogen, isolated from a hydrothermal vent chimney in the Mid-Cayman Spreading Center, the Caribbean Sea.</title>
        <authorList>
            <person name="Sakai S."/>
            <person name="Takaki Y."/>
            <person name="Miyazaki M."/>
            <person name="Ogawara M."/>
            <person name="Yanagawa K."/>
            <person name="Miyazaki J."/>
            <person name="Takai K."/>
        </authorList>
    </citation>
    <scope>NUCLEOTIDE SEQUENCE [LARGE SCALE GENOMIC DNA]</scope>
    <source>
        <strain evidence="2 3">HHB</strain>
    </source>
</reference>
<organism evidence="2 3">
    <name type="scientific">Methanofervidicoccus abyssi</name>
    <dbReference type="NCBI Taxonomy" id="2082189"/>
    <lineage>
        <taxon>Archaea</taxon>
        <taxon>Methanobacteriati</taxon>
        <taxon>Methanobacteriota</taxon>
        <taxon>Methanomada group</taxon>
        <taxon>Methanococci</taxon>
        <taxon>Methanococcales</taxon>
        <taxon>Methanofervidicoccus</taxon>
    </lineage>
</organism>
<dbReference type="InterPro" id="IPR000631">
    <property type="entry name" value="CARKD"/>
</dbReference>
<evidence type="ECO:0000259" key="1">
    <source>
        <dbReference type="Pfam" id="PF01256"/>
    </source>
</evidence>
<dbReference type="EMBL" id="BFAX01000003">
    <property type="protein sequence ID" value="GBF36468.1"/>
    <property type="molecule type" value="Genomic_DNA"/>
</dbReference>
<comment type="caution">
    <text evidence="2">The sequence shown here is derived from an EMBL/GenBank/DDBJ whole genome shotgun (WGS) entry which is preliminary data.</text>
</comment>
<dbReference type="InterPro" id="IPR017953">
    <property type="entry name" value="Carbohydrate_kinase_pred_CS"/>
</dbReference>
<evidence type="ECO:0000313" key="3">
    <source>
        <dbReference type="Proteomes" id="UP000290527"/>
    </source>
</evidence>
<dbReference type="Proteomes" id="UP000290527">
    <property type="component" value="Unassembled WGS sequence"/>
</dbReference>
<feature type="domain" description="YjeF C-terminal" evidence="1">
    <location>
        <begin position="108"/>
        <end position="246"/>
    </location>
</feature>
<dbReference type="Gene3D" id="3.40.1190.20">
    <property type="match status" value="1"/>
</dbReference>
<name>A0A401HQD8_9EURY</name>
<dbReference type="GO" id="GO:0016836">
    <property type="term" value="F:hydro-lyase activity"/>
    <property type="evidence" value="ECO:0007669"/>
    <property type="project" value="InterPro"/>
</dbReference>
<dbReference type="RefSeq" id="WP_131007420.1">
    <property type="nucleotide sequence ID" value="NZ_BFAX01000003.1"/>
</dbReference>
<dbReference type="AlphaFoldDB" id="A0A401HQD8"/>
<keyword evidence="3" id="KW-1185">Reference proteome</keyword>
<dbReference type="OrthoDB" id="15148at2157"/>